<proteinExistence type="predicted"/>
<dbReference type="SUPFAM" id="SSF53335">
    <property type="entry name" value="S-adenosyl-L-methionine-dependent methyltransferases"/>
    <property type="match status" value="1"/>
</dbReference>
<dbReference type="Gene3D" id="3.40.50.150">
    <property type="entry name" value="Vaccinia Virus protein VP39"/>
    <property type="match status" value="1"/>
</dbReference>
<evidence type="ECO:0000313" key="1">
    <source>
        <dbReference type="EMBL" id="KAF7326712.1"/>
    </source>
</evidence>
<dbReference type="Proteomes" id="UP000623467">
    <property type="component" value="Unassembled WGS sequence"/>
</dbReference>
<dbReference type="PANTHER" id="PTHR43667:SF2">
    <property type="entry name" value="FATTY ACID C-METHYL TRANSFERASE"/>
    <property type="match status" value="1"/>
</dbReference>
<reference evidence="1" key="1">
    <citation type="submission" date="2020-05" db="EMBL/GenBank/DDBJ databases">
        <title>Mycena genomes resolve the evolution of fungal bioluminescence.</title>
        <authorList>
            <person name="Tsai I.J."/>
        </authorList>
    </citation>
    <scope>NUCLEOTIDE SEQUENCE</scope>
    <source>
        <strain evidence="1">160909Yilan</strain>
    </source>
</reference>
<dbReference type="EMBL" id="JACAZH010000095">
    <property type="protein sequence ID" value="KAF7326712.1"/>
    <property type="molecule type" value="Genomic_DNA"/>
</dbReference>
<dbReference type="AlphaFoldDB" id="A0A8H6U1C9"/>
<dbReference type="InterPro" id="IPR029063">
    <property type="entry name" value="SAM-dependent_MTases_sf"/>
</dbReference>
<sequence length="411" mass="47035">MPGLQELDICCCRRDVFDIILDAVRDKSDLGPELQTLIVACAVEMEDKHLLFEDLSRPFAHDFVLIRKKHSCSKEVEKWWYGPEVDCDDISSLIQILIANWRALTAGTDTILVWTLSKGRLLTRNKFIGSLTNSRANISAHYDLGNEMFSAFLSKDMNYLSVIFKDFNEDLDPTTSVRESLEDAQLRKARKRTFCLDSVSWNFGTGWGSLAILAAKMFDCTVETVTLSFNQAAFARERIKEAKLSNKVTVHCMDFRECTLHPEWAGSFDRVISVEMLNHIGKDFLIKYWVVIDWALKPNTRVGVIQGICIPEARVAQYDASIDFAQKWVVFPGGYLPSFNFLVETLNKGSAGHLMVDSVLNIGPHYSRTLHEWKWKFLANWNSVIAKALVAQYNLDTEGLEIFKRKWIYYL</sequence>
<dbReference type="CDD" id="cd02440">
    <property type="entry name" value="AdoMet_MTases"/>
    <property type="match status" value="1"/>
</dbReference>
<keyword evidence="2" id="KW-1185">Reference proteome</keyword>
<dbReference type="PANTHER" id="PTHR43667">
    <property type="entry name" value="CYCLOPROPANE-FATTY-ACYL-PHOSPHOLIPID SYNTHASE"/>
    <property type="match status" value="1"/>
</dbReference>
<gene>
    <name evidence="1" type="ORF">MSAN_02502100</name>
</gene>
<protein>
    <submittedName>
        <fullName evidence="1">CFS1-like protein</fullName>
    </submittedName>
</protein>
<dbReference type="InterPro" id="IPR050723">
    <property type="entry name" value="CFA/CMAS"/>
</dbReference>
<accession>A0A8H6U1C9</accession>
<dbReference type="OrthoDB" id="8300214at2759"/>
<evidence type="ECO:0000313" key="2">
    <source>
        <dbReference type="Proteomes" id="UP000623467"/>
    </source>
</evidence>
<comment type="caution">
    <text evidence="1">The sequence shown here is derived from an EMBL/GenBank/DDBJ whole genome shotgun (WGS) entry which is preliminary data.</text>
</comment>
<organism evidence="1 2">
    <name type="scientific">Mycena sanguinolenta</name>
    <dbReference type="NCBI Taxonomy" id="230812"/>
    <lineage>
        <taxon>Eukaryota</taxon>
        <taxon>Fungi</taxon>
        <taxon>Dikarya</taxon>
        <taxon>Basidiomycota</taxon>
        <taxon>Agaricomycotina</taxon>
        <taxon>Agaricomycetes</taxon>
        <taxon>Agaricomycetidae</taxon>
        <taxon>Agaricales</taxon>
        <taxon>Marasmiineae</taxon>
        <taxon>Mycenaceae</taxon>
        <taxon>Mycena</taxon>
    </lineage>
</organism>
<dbReference type="Pfam" id="PF02353">
    <property type="entry name" value="CMAS"/>
    <property type="match status" value="1"/>
</dbReference>
<name>A0A8H6U1C9_9AGAR</name>